<keyword evidence="2" id="KW-1185">Reference proteome</keyword>
<organism evidence="1 2">
    <name type="scientific">Lutibacter holmesii</name>
    <dbReference type="NCBI Taxonomy" id="1137985"/>
    <lineage>
        <taxon>Bacteria</taxon>
        <taxon>Pseudomonadati</taxon>
        <taxon>Bacteroidota</taxon>
        <taxon>Flavobacteriia</taxon>
        <taxon>Flavobacteriales</taxon>
        <taxon>Flavobacteriaceae</taxon>
        <taxon>Lutibacter</taxon>
    </lineage>
</organism>
<name>A0ABW3WLB7_9FLAO</name>
<proteinExistence type="predicted"/>
<sequence length="139" mass="15883">MAFSLSKLFKPKPTVDASELLNQINYTEGTKFAECATHVLYADVEELGGFPYLKTTLFGIDEINIRRVGCSISYIFQNETLTFTSDNTTIESHQIQRSGIYFTPVDFELTDEEASKIKTNKLVEIEFKYKKNTIHLKPI</sequence>
<comment type="caution">
    <text evidence="1">The sequence shown here is derived from an EMBL/GenBank/DDBJ whole genome shotgun (WGS) entry which is preliminary data.</text>
</comment>
<evidence type="ECO:0000313" key="2">
    <source>
        <dbReference type="Proteomes" id="UP001597241"/>
    </source>
</evidence>
<dbReference type="EMBL" id="JBHTMV010000002">
    <property type="protein sequence ID" value="MFD1292528.1"/>
    <property type="molecule type" value="Genomic_DNA"/>
</dbReference>
<accession>A0ABW3WLB7</accession>
<gene>
    <name evidence="1" type="ORF">ACFQ5N_01660</name>
</gene>
<reference evidence="2" key="1">
    <citation type="journal article" date="2019" name="Int. J. Syst. Evol. Microbiol.">
        <title>The Global Catalogue of Microorganisms (GCM) 10K type strain sequencing project: providing services to taxonomists for standard genome sequencing and annotation.</title>
        <authorList>
            <consortium name="The Broad Institute Genomics Platform"/>
            <consortium name="The Broad Institute Genome Sequencing Center for Infectious Disease"/>
            <person name="Wu L."/>
            <person name="Ma J."/>
        </authorList>
    </citation>
    <scope>NUCLEOTIDE SEQUENCE [LARGE SCALE GENOMIC DNA]</scope>
    <source>
        <strain evidence="2">CCUG 62221</strain>
    </source>
</reference>
<evidence type="ECO:0000313" key="1">
    <source>
        <dbReference type="EMBL" id="MFD1292528.1"/>
    </source>
</evidence>
<protein>
    <submittedName>
        <fullName evidence="1">Uncharacterized protein</fullName>
    </submittedName>
</protein>
<dbReference type="RefSeq" id="WP_386807183.1">
    <property type="nucleotide sequence ID" value="NZ_JBHTMV010000002.1"/>
</dbReference>
<dbReference type="Proteomes" id="UP001597241">
    <property type="component" value="Unassembled WGS sequence"/>
</dbReference>